<protein>
    <submittedName>
        <fullName evidence="1">Uncharacterized protein</fullName>
    </submittedName>
</protein>
<gene>
    <name evidence="1" type="ORF">L2E82_18052</name>
</gene>
<keyword evidence="2" id="KW-1185">Reference proteome</keyword>
<evidence type="ECO:0000313" key="1">
    <source>
        <dbReference type="EMBL" id="KAI3767700.1"/>
    </source>
</evidence>
<reference evidence="2" key="1">
    <citation type="journal article" date="2022" name="Mol. Ecol. Resour.">
        <title>The genomes of chicory, endive, great burdock and yacon provide insights into Asteraceae palaeo-polyploidization history and plant inulin production.</title>
        <authorList>
            <person name="Fan W."/>
            <person name="Wang S."/>
            <person name="Wang H."/>
            <person name="Wang A."/>
            <person name="Jiang F."/>
            <person name="Liu H."/>
            <person name="Zhao H."/>
            <person name="Xu D."/>
            <person name="Zhang Y."/>
        </authorList>
    </citation>
    <scope>NUCLEOTIDE SEQUENCE [LARGE SCALE GENOMIC DNA]</scope>
    <source>
        <strain evidence="2">cv. Punajuju</strain>
    </source>
</reference>
<sequence length="76" mass="8225">MVGNTEAYKCVTGNVIKACGGLRACNHLHNLSTSNCGRWPSYRKNGSAKRNVLTGCCLHAVLLLSKSVTALRNLDY</sequence>
<accession>A0ACB9F978</accession>
<organism evidence="1 2">
    <name type="scientific">Cichorium intybus</name>
    <name type="common">Chicory</name>
    <dbReference type="NCBI Taxonomy" id="13427"/>
    <lineage>
        <taxon>Eukaryota</taxon>
        <taxon>Viridiplantae</taxon>
        <taxon>Streptophyta</taxon>
        <taxon>Embryophyta</taxon>
        <taxon>Tracheophyta</taxon>
        <taxon>Spermatophyta</taxon>
        <taxon>Magnoliopsida</taxon>
        <taxon>eudicotyledons</taxon>
        <taxon>Gunneridae</taxon>
        <taxon>Pentapetalae</taxon>
        <taxon>asterids</taxon>
        <taxon>campanulids</taxon>
        <taxon>Asterales</taxon>
        <taxon>Asteraceae</taxon>
        <taxon>Cichorioideae</taxon>
        <taxon>Cichorieae</taxon>
        <taxon>Cichoriinae</taxon>
        <taxon>Cichorium</taxon>
    </lineage>
</organism>
<proteinExistence type="predicted"/>
<comment type="caution">
    <text evidence="1">The sequence shown here is derived from an EMBL/GenBank/DDBJ whole genome shotgun (WGS) entry which is preliminary data.</text>
</comment>
<dbReference type="Proteomes" id="UP001055811">
    <property type="component" value="Linkage Group LG03"/>
</dbReference>
<evidence type="ECO:0000313" key="2">
    <source>
        <dbReference type="Proteomes" id="UP001055811"/>
    </source>
</evidence>
<reference evidence="1 2" key="2">
    <citation type="journal article" date="2022" name="Mol. Ecol. Resour.">
        <title>The genomes of chicory, endive, great burdock and yacon provide insights into Asteraceae paleo-polyploidization history and plant inulin production.</title>
        <authorList>
            <person name="Fan W."/>
            <person name="Wang S."/>
            <person name="Wang H."/>
            <person name="Wang A."/>
            <person name="Jiang F."/>
            <person name="Liu H."/>
            <person name="Zhao H."/>
            <person name="Xu D."/>
            <person name="Zhang Y."/>
        </authorList>
    </citation>
    <scope>NUCLEOTIDE SEQUENCE [LARGE SCALE GENOMIC DNA]</scope>
    <source>
        <strain evidence="2">cv. Punajuju</strain>
        <tissue evidence="1">Leaves</tissue>
    </source>
</reference>
<dbReference type="EMBL" id="CM042011">
    <property type="protein sequence ID" value="KAI3767700.1"/>
    <property type="molecule type" value="Genomic_DNA"/>
</dbReference>
<name>A0ACB9F978_CICIN</name>